<dbReference type="RefSeq" id="WP_307407051.1">
    <property type="nucleotide sequence ID" value="NZ_JAUSTW010000003.1"/>
</dbReference>
<dbReference type="Pfam" id="PF00664">
    <property type="entry name" value="ABC_membrane"/>
    <property type="match status" value="1"/>
</dbReference>
<comment type="caution">
    <text evidence="10">The sequence shown here is derived from an EMBL/GenBank/DDBJ whole genome shotgun (WGS) entry which is preliminary data.</text>
</comment>
<reference evidence="10 11" key="1">
    <citation type="submission" date="2023-07" db="EMBL/GenBank/DDBJ databases">
        <title>Genomic Encyclopedia of Type Strains, Phase IV (KMG-IV): sequencing the most valuable type-strain genomes for metagenomic binning, comparative biology and taxonomic classification.</title>
        <authorList>
            <person name="Goeker M."/>
        </authorList>
    </citation>
    <scope>NUCLEOTIDE SEQUENCE [LARGE SCALE GENOMIC DNA]</scope>
    <source>
        <strain evidence="10 11">DSM 27594</strain>
    </source>
</reference>
<dbReference type="SUPFAM" id="SSF52540">
    <property type="entry name" value="P-loop containing nucleoside triphosphate hydrolases"/>
    <property type="match status" value="1"/>
</dbReference>
<gene>
    <name evidence="10" type="ORF">J2S10_001953</name>
</gene>
<dbReference type="PANTHER" id="PTHR24221:SF654">
    <property type="entry name" value="ATP-BINDING CASSETTE SUB-FAMILY B MEMBER 6"/>
    <property type="match status" value="1"/>
</dbReference>
<dbReference type="PANTHER" id="PTHR24221">
    <property type="entry name" value="ATP-BINDING CASSETTE SUB-FAMILY B"/>
    <property type="match status" value="1"/>
</dbReference>
<dbReference type="Gene3D" id="3.40.50.300">
    <property type="entry name" value="P-loop containing nucleotide triphosphate hydrolases"/>
    <property type="match status" value="1"/>
</dbReference>
<keyword evidence="3" id="KW-0547">Nucleotide-binding</keyword>
<feature type="domain" description="ABC transmembrane type-1" evidence="9">
    <location>
        <begin position="23"/>
        <end position="318"/>
    </location>
</feature>
<dbReference type="InterPro" id="IPR036640">
    <property type="entry name" value="ABC1_TM_sf"/>
</dbReference>
<evidence type="ECO:0000313" key="10">
    <source>
        <dbReference type="EMBL" id="MDQ0198795.1"/>
    </source>
</evidence>
<proteinExistence type="predicted"/>
<dbReference type="GO" id="GO:0005524">
    <property type="term" value="F:ATP binding"/>
    <property type="evidence" value="ECO:0007669"/>
    <property type="project" value="UniProtKB-KW"/>
</dbReference>
<dbReference type="PROSITE" id="PS50893">
    <property type="entry name" value="ABC_TRANSPORTER_2"/>
    <property type="match status" value="1"/>
</dbReference>
<evidence type="ECO:0000256" key="4">
    <source>
        <dbReference type="ARBA" id="ARBA00022840"/>
    </source>
</evidence>
<evidence type="ECO:0000256" key="2">
    <source>
        <dbReference type="ARBA" id="ARBA00022692"/>
    </source>
</evidence>
<dbReference type="Pfam" id="PF00005">
    <property type="entry name" value="ABC_tran"/>
    <property type="match status" value="1"/>
</dbReference>
<feature type="transmembrane region" description="Helical" evidence="7">
    <location>
        <begin position="264"/>
        <end position="282"/>
    </location>
</feature>
<evidence type="ECO:0000259" key="9">
    <source>
        <dbReference type="PROSITE" id="PS50929"/>
    </source>
</evidence>
<dbReference type="InterPro" id="IPR011527">
    <property type="entry name" value="ABC1_TM_dom"/>
</dbReference>
<dbReference type="InterPro" id="IPR003593">
    <property type="entry name" value="AAA+_ATPase"/>
</dbReference>
<dbReference type="SUPFAM" id="SSF90123">
    <property type="entry name" value="ABC transporter transmembrane region"/>
    <property type="match status" value="1"/>
</dbReference>
<feature type="transmembrane region" description="Helical" evidence="7">
    <location>
        <begin position="20"/>
        <end position="44"/>
    </location>
</feature>
<dbReference type="InterPro" id="IPR039421">
    <property type="entry name" value="Type_1_exporter"/>
</dbReference>
<evidence type="ECO:0000256" key="7">
    <source>
        <dbReference type="SAM" id="Phobius"/>
    </source>
</evidence>
<evidence type="ECO:0000259" key="8">
    <source>
        <dbReference type="PROSITE" id="PS50893"/>
    </source>
</evidence>
<dbReference type="SMART" id="SM00382">
    <property type="entry name" value="AAA"/>
    <property type="match status" value="1"/>
</dbReference>
<organism evidence="10 11">
    <name type="scientific">Neobacillus ginsengisoli</name>
    <dbReference type="NCBI Taxonomy" id="904295"/>
    <lineage>
        <taxon>Bacteria</taxon>
        <taxon>Bacillati</taxon>
        <taxon>Bacillota</taxon>
        <taxon>Bacilli</taxon>
        <taxon>Bacillales</taxon>
        <taxon>Bacillaceae</taxon>
        <taxon>Neobacillus</taxon>
    </lineage>
</organism>
<protein>
    <submittedName>
        <fullName evidence="10">ATP-binding cassette subfamily C protein</fullName>
    </submittedName>
</protein>
<evidence type="ECO:0000256" key="1">
    <source>
        <dbReference type="ARBA" id="ARBA00004651"/>
    </source>
</evidence>
<keyword evidence="4 10" id="KW-0067">ATP-binding</keyword>
<feature type="domain" description="ABC transporter" evidence="8">
    <location>
        <begin position="356"/>
        <end position="592"/>
    </location>
</feature>
<sequence>MKHVLYFTKRIHSFSGRILYLNLIGMVLVSLFEGVSILLLIPLINLTGLLDVNSKSTSAFSWLSTFFNNFPKTISLLIILVMYLLLILGQSFFQRKQTILNTKIQQSFIRHLREETYKLLLQANWSFFLNKRKSDIINLMTNEIILVSAGTNMFLQFLTSIVFTLIQLGIAFCLSPKMTICVMFFGIAIIFFSRKFINKSNLIGNETYELTEMYIAGITDHFNGIKDIKSNMLEEPHLTWFQDLSKRMELNRLKLVKLNTISELIYKIVSAVLIVIFMFFSIKMFQAQQAQLILIVIIFSRLWPRFSGIQSNLEQLGSVSPSFKALVDLQDQCNKTKEFNERDLHNVKPLLIEKGLECRNINFRYNTTENTYALQNINLNIPANRMTAIVGRSGAGKSTLIDLLMGLNQPETGEVLIDGESLTSQNLLALRRSISYVPQDPFLFNKTIRENLQIIDQYANEEQIWEALDFAAAADFVRKLPNGLDTLIGDRGIKLSGGERQRLVLARAILRKPSILVLDEATSALDTENESKIQEALERLKGTMTILVIAHRLSTIRNADQVIVLDHGEIIQQGQFSQLANEKKGMFSRLLRKQMGVSVRSMN</sequence>
<keyword evidence="6 7" id="KW-0472">Membrane</keyword>
<feature type="transmembrane region" description="Helical" evidence="7">
    <location>
        <begin position="74"/>
        <end position="93"/>
    </location>
</feature>
<accession>A0ABT9XU22</accession>
<keyword evidence="11" id="KW-1185">Reference proteome</keyword>
<dbReference type="InterPro" id="IPR017871">
    <property type="entry name" value="ABC_transporter-like_CS"/>
</dbReference>
<comment type="subcellular location">
    <subcellularLocation>
        <location evidence="1">Cell membrane</location>
        <topology evidence="1">Multi-pass membrane protein</topology>
    </subcellularLocation>
</comment>
<evidence type="ECO:0000256" key="6">
    <source>
        <dbReference type="ARBA" id="ARBA00023136"/>
    </source>
</evidence>
<evidence type="ECO:0000313" key="11">
    <source>
        <dbReference type="Proteomes" id="UP001224122"/>
    </source>
</evidence>
<dbReference type="PROSITE" id="PS50929">
    <property type="entry name" value="ABC_TM1F"/>
    <property type="match status" value="1"/>
</dbReference>
<dbReference type="InterPro" id="IPR027417">
    <property type="entry name" value="P-loop_NTPase"/>
</dbReference>
<feature type="transmembrane region" description="Helical" evidence="7">
    <location>
        <begin position="136"/>
        <end position="155"/>
    </location>
</feature>
<dbReference type="InterPro" id="IPR003439">
    <property type="entry name" value="ABC_transporter-like_ATP-bd"/>
</dbReference>
<keyword evidence="5 7" id="KW-1133">Transmembrane helix</keyword>
<keyword evidence="2 7" id="KW-0812">Transmembrane</keyword>
<evidence type="ECO:0000256" key="5">
    <source>
        <dbReference type="ARBA" id="ARBA00022989"/>
    </source>
</evidence>
<dbReference type="Proteomes" id="UP001224122">
    <property type="component" value="Unassembled WGS sequence"/>
</dbReference>
<feature type="transmembrane region" description="Helical" evidence="7">
    <location>
        <begin position="161"/>
        <end position="192"/>
    </location>
</feature>
<evidence type="ECO:0000256" key="3">
    <source>
        <dbReference type="ARBA" id="ARBA00022741"/>
    </source>
</evidence>
<dbReference type="EMBL" id="JAUSTW010000003">
    <property type="protein sequence ID" value="MDQ0198795.1"/>
    <property type="molecule type" value="Genomic_DNA"/>
</dbReference>
<name>A0ABT9XU22_9BACI</name>
<dbReference type="PROSITE" id="PS00211">
    <property type="entry name" value="ABC_TRANSPORTER_1"/>
    <property type="match status" value="1"/>
</dbReference>
<dbReference type="Gene3D" id="1.20.1560.10">
    <property type="entry name" value="ABC transporter type 1, transmembrane domain"/>
    <property type="match status" value="1"/>
</dbReference>